<dbReference type="EMBL" id="CAJHUB010000665">
    <property type="protein sequence ID" value="CAD7672098.1"/>
    <property type="molecule type" value="Genomic_DNA"/>
</dbReference>
<keyword evidence="3" id="KW-1185">Reference proteome</keyword>
<protein>
    <submittedName>
        <fullName evidence="2">(raccoon dog) hypothetical protein</fullName>
    </submittedName>
</protein>
<comment type="caution">
    <text evidence="2">The sequence shown here is derived from an EMBL/GenBank/DDBJ whole genome shotgun (WGS) entry which is preliminary data.</text>
</comment>
<sequence length="107" mass="11857">MEMGLRNNREVAKSRRKGDPVREVAICSFCKRETSGDVWLKLYNEEASNWSDQQFSSLACSLARRQLPRKAFPAELPPPPPEEALLPALRSLPPSGSRAPSCCTRGG</sequence>
<organism evidence="2 3">
    <name type="scientific">Nyctereutes procyonoides</name>
    <name type="common">Raccoon dog</name>
    <name type="synonym">Canis procyonoides</name>
    <dbReference type="NCBI Taxonomy" id="34880"/>
    <lineage>
        <taxon>Eukaryota</taxon>
        <taxon>Metazoa</taxon>
        <taxon>Chordata</taxon>
        <taxon>Craniata</taxon>
        <taxon>Vertebrata</taxon>
        <taxon>Euteleostomi</taxon>
        <taxon>Mammalia</taxon>
        <taxon>Eutheria</taxon>
        <taxon>Laurasiatheria</taxon>
        <taxon>Carnivora</taxon>
        <taxon>Caniformia</taxon>
        <taxon>Canidae</taxon>
        <taxon>Nyctereutes</taxon>
    </lineage>
</organism>
<reference evidence="2" key="1">
    <citation type="submission" date="2020-12" db="EMBL/GenBank/DDBJ databases">
        <authorList>
            <consortium name="Molecular Ecology Group"/>
        </authorList>
    </citation>
    <scope>NUCLEOTIDE SEQUENCE</scope>
    <source>
        <strain evidence="2">TBG_1078</strain>
    </source>
</reference>
<feature type="compositionally biased region" description="Low complexity" evidence="1">
    <location>
        <begin position="83"/>
        <end position="94"/>
    </location>
</feature>
<accession>A0A811Y5W5</accession>
<dbReference type="Proteomes" id="UP000645828">
    <property type="component" value="Unassembled WGS sequence"/>
</dbReference>
<gene>
    <name evidence="2" type="ORF">NYPRO_LOCUS4893</name>
</gene>
<proteinExistence type="predicted"/>
<dbReference type="AlphaFoldDB" id="A0A811Y5W5"/>
<feature type="region of interest" description="Disordered" evidence="1">
    <location>
        <begin position="71"/>
        <end position="107"/>
    </location>
</feature>
<evidence type="ECO:0000313" key="2">
    <source>
        <dbReference type="EMBL" id="CAD7672098.1"/>
    </source>
</evidence>
<name>A0A811Y5W5_NYCPR</name>
<evidence type="ECO:0000256" key="1">
    <source>
        <dbReference type="SAM" id="MobiDB-lite"/>
    </source>
</evidence>
<evidence type="ECO:0000313" key="3">
    <source>
        <dbReference type="Proteomes" id="UP000645828"/>
    </source>
</evidence>